<comment type="subcellular location">
    <subcellularLocation>
        <location evidence="1">Nucleus</location>
    </subcellularLocation>
</comment>
<dbReference type="InterPro" id="IPR051421">
    <property type="entry name" value="RNA_Proc_DNA_Dmg_Regulator"/>
</dbReference>
<feature type="region of interest" description="Disordered" evidence="6">
    <location>
        <begin position="366"/>
        <end position="403"/>
    </location>
</feature>
<dbReference type="EC" id="6.5.1.1" evidence="11"/>
<feature type="domain" description="Zinc finger double-stranded RNA binding" evidence="9">
    <location>
        <begin position="260"/>
        <end position="283"/>
    </location>
</feature>
<evidence type="ECO:0000256" key="4">
    <source>
        <dbReference type="ARBA" id="ARBA00022833"/>
    </source>
</evidence>
<dbReference type="Gene3D" id="3.30.160.60">
    <property type="entry name" value="Classic Zinc Finger"/>
    <property type="match status" value="1"/>
</dbReference>
<evidence type="ECO:0000259" key="10">
    <source>
        <dbReference type="Pfam" id="PF16837"/>
    </source>
</evidence>
<feature type="domain" description="SF3A3" evidence="10">
    <location>
        <begin position="133"/>
        <end position="172"/>
    </location>
</feature>
<evidence type="ECO:0000256" key="3">
    <source>
        <dbReference type="ARBA" id="ARBA00022771"/>
    </source>
</evidence>
<feature type="domain" description="Splicing factor SF3a60 binding" evidence="8">
    <location>
        <begin position="74"/>
        <end position="99"/>
    </location>
</feature>
<evidence type="ECO:0000256" key="5">
    <source>
        <dbReference type="ARBA" id="ARBA00023242"/>
    </source>
</evidence>
<dbReference type="PANTHER" id="PTHR12786:SF2">
    <property type="entry name" value="SPLICING FACTOR 3A SUBUNIT 3"/>
    <property type="match status" value="1"/>
</dbReference>
<dbReference type="InterPro" id="IPR031774">
    <property type="entry name" value="SF3A3_dom"/>
</dbReference>
<keyword evidence="11" id="KW-0436">Ligase</keyword>
<sequence>MDSVLEVQRQTHEEIERFERALYTLLSRPQPSHKLRLQAEHTASNILDRVHSRVVELNSLYADQDSRKQEIDSLSTSSDLDPFYQRLVKIQEHHAKYPDSVAASLDIELAALLEEPNQDGDDEFEEEDPVSLLFSGEEAYGKYLDLYANHTAYTNLKNIGRRPGYLQYLDLLLNAQAGTLHDELSKETRFTKDYETYIKNLHTYLLSFSKRTQPLVDIDTEQAEAQLEFQKQWDAGQVSDWEDDSAKATNGASANGSGIWCAACQKHYSKQTVYDAHLTSKKHIKAAAKQAEAGPSPNAAPPNPNGTTNGTPQPDGSASAKSKLQARLHSSALHTHLSTALLKALVPTLNETKSNVERRFSLTAREREQELLEQSRPQPPPTNGKKPAEGEGEAEEEEEEEERIYNPLKLPLGWDGKPIPYWLYKLHGLGVEYRCEICSDHVYMGRKNFDRHFQESRHAFGMRALGLPNTKHFHEITKIEDALALAEKLKQEGRHEIFEQETMEELEDDEGNVYNRKTYEDLKKQGLI</sequence>
<keyword evidence="3" id="KW-0863">Zinc-finger</keyword>
<evidence type="ECO:0000256" key="6">
    <source>
        <dbReference type="SAM" id="MobiDB-lite"/>
    </source>
</evidence>
<dbReference type="SUPFAM" id="SSF57667">
    <property type="entry name" value="beta-beta-alpha zinc fingers"/>
    <property type="match status" value="1"/>
</dbReference>
<evidence type="ECO:0000256" key="1">
    <source>
        <dbReference type="ARBA" id="ARBA00004123"/>
    </source>
</evidence>
<accession>A0ABR1K3U6</accession>
<organism evidence="11 12">
    <name type="scientific">Marasmiellus scandens</name>
    <dbReference type="NCBI Taxonomy" id="2682957"/>
    <lineage>
        <taxon>Eukaryota</taxon>
        <taxon>Fungi</taxon>
        <taxon>Dikarya</taxon>
        <taxon>Basidiomycota</taxon>
        <taxon>Agaricomycotina</taxon>
        <taxon>Agaricomycetes</taxon>
        <taxon>Agaricomycetidae</taxon>
        <taxon>Agaricales</taxon>
        <taxon>Marasmiineae</taxon>
        <taxon>Omphalotaceae</taxon>
        <taxon>Marasmiellus</taxon>
    </lineage>
</organism>
<dbReference type="PANTHER" id="PTHR12786">
    <property type="entry name" value="SPLICING FACTOR SF3A-RELATED"/>
    <property type="match status" value="1"/>
</dbReference>
<proteinExistence type="predicted"/>
<dbReference type="GO" id="GO:0003910">
    <property type="term" value="F:DNA ligase (ATP) activity"/>
    <property type="evidence" value="ECO:0007669"/>
    <property type="project" value="UniProtKB-EC"/>
</dbReference>
<comment type="caution">
    <text evidence="11">The sequence shown here is derived from an EMBL/GenBank/DDBJ whole genome shotgun (WGS) entry which is preliminary data.</text>
</comment>
<dbReference type="InterPro" id="IPR022755">
    <property type="entry name" value="Znf_C2H2_jaz"/>
</dbReference>
<dbReference type="Pfam" id="PF11931">
    <property type="entry name" value="SF3a60_Prp9_C"/>
    <property type="match status" value="1"/>
</dbReference>
<dbReference type="EMBL" id="JBANRG010000002">
    <property type="protein sequence ID" value="KAK7470420.1"/>
    <property type="molecule type" value="Genomic_DNA"/>
</dbReference>
<dbReference type="Pfam" id="PF12171">
    <property type="entry name" value="zf-C2H2_jaz"/>
    <property type="match status" value="1"/>
</dbReference>
<gene>
    <name evidence="11" type="primary">sap61</name>
    <name evidence="11" type="ORF">VKT23_001846</name>
</gene>
<dbReference type="InterPro" id="IPR024598">
    <property type="entry name" value="SF3a60/Prp9_C"/>
</dbReference>
<dbReference type="InterPro" id="IPR021966">
    <property type="entry name" value="SF3a60_bindingd"/>
</dbReference>
<keyword evidence="4" id="KW-0862">Zinc</keyword>
<evidence type="ECO:0000259" key="8">
    <source>
        <dbReference type="Pfam" id="PF12108"/>
    </source>
</evidence>
<name>A0ABR1K3U6_9AGAR</name>
<dbReference type="Pfam" id="PF12108">
    <property type="entry name" value="SF3a60_bindingd"/>
    <property type="match status" value="1"/>
</dbReference>
<keyword evidence="5" id="KW-0539">Nucleus</keyword>
<evidence type="ECO:0000313" key="12">
    <source>
        <dbReference type="Proteomes" id="UP001498398"/>
    </source>
</evidence>
<feature type="compositionally biased region" description="Acidic residues" evidence="6">
    <location>
        <begin position="390"/>
        <end position="402"/>
    </location>
</feature>
<dbReference type="Pfam" id="PF16837">
    <property type="entry name" value="SF3A3"/>
    <property type="match status" value="1"/>
</dbReference>
<dbReference type="Proteomes" id="UP001498398">
    <property type="component" value="Unassembled WGS sequence"/>
</dbReference>
<keyword evidence="2" id="KW-0479">Metal-binding</keyword>
<evidence type="ECO:0000313" key="11">
    <source>
        <dbReference type="EMBL" id="KAK7470420.1"/>
    </source>
</evidence>
<evidence type="ECO:0000259" key="9">
    <source>
        <dbReference type="Pfam" id="PF12171"/>
    </source>
</evidence>
<reference evidence="11 12" key="1">
    <citation type="submission" date="2024-01" db="EMBL/GenBank/DDBJ databases">
        <title>A draft genome for the cacao thread blight pathogen Marasmiellus scandens.</title>
        <authorList>
            <person name="Baruah I.K."/>
            <person name="Leung J."/>
            <person name="Bukari Y."/>
            <person name="Amoako-Attah I."/>
            <person name="Meinhardt L.W."/>
            <person name="Bailey B.A."/>
            <person name="Cohen S.P."/>
        </authorList>
    </citation>
    <scope>NUCLEOTIDE SEQUENCE [LARGE SCALE GENOMIC DNA]</scope>
    <source>
        <strain evidence="11 12">GH-19</strain>
    </source>
</reference>
<evidence type="ECO:0000256" key="2">
    <source>
        <dbReference type="ARBA" id="ARBA00022723"/>
    </source>
</evidence>
<protein>
    <submittedName>
        <fullName evidence="11">Pre-mRNA-splicing factor sap61</fullName>
        <ecNumber evidence="11">6.5.1.1</ecNumber>
    </submittedName>
</protein>
<evidence type="ECO:0000259" key="7">
    <source>
        <dbReference type="Pfam" id="PF11931"/>
    </source>
</evidence>
<keyword evidence="12" id="KW-1185">Reference proteome</keyword>
<dbReference type="InterPro" id="IPR036236">
    <property type="entry name" value="Znf_C2H2_sf"/>
</dbReference>
<feature type="region of interest" description="Disordered" evidence="6">
    <location>
        <begin position="285"/>
        <end position="327"/>
    </location>
</feature>
<feature type="domain" description="Splicing factor SF3a60 /Prp9 subunit C-terminal" evidence="7">
    <location>
        <begin position="409"/>
        <end position="528"/>
    </location>
</feature>